<proteinExistence type="predicted"/>
<dbReference type="PATRIC" id="fig|1116213.3.peg.51"/>
<accession>G8C2M2</accession>
<dbReference type="SUPFAM" id="SSF109755">
    <property type="entry name" value="PhoU-like"/>
    <property type="match status" value="1"/>
</dbReference>
<reference evidence="2" key="1">
    <citation type="submission" date="2011-11" db="EMBL/GenBank/DDBJ databases">
        <title>Complete genome sequence of Candidatus Mycoplasma haemominutum.</title>
        <authorList>
            <person name="Barker E.N."/>
            <person name="Darby A.C."/>
            <person name="Helps C.R."/>
            <person name="Peters I.R."/>
            <person name="Hughes M.A."/>
            <person name="Radford A.D."/>
            <person name="Novacco M."/>
            <person name="Boretti F."/>
            <person name="Hofmann-Lehmann R."/>
            <person name="Tasker S."/>
        </authorList>
    </citation>
    <scope>NUCLEOTIDE SEQUENCE</scope>
    <source>
        <strain evidence="2">Birmingham 1</strain>
    </source>
</reference>
<dbReference type="Gene3D" id="1.20.58.220">
    <property type="entry name" value="Phosphate transport system protein phou homolog 2, domain 2"/>
    <property type="match status" value="1"/>
</dbReference>
<name>G8C2M2_9MOLU</name>
<dbReference type="InterPro" id="IPR026022">
    <property type="entry name" value="PhoU_dom"/>
</dbReference>
<feature type="domain" description="PhoU" evidence="1">
    <location>
        <begin position="44"/>
        <end position="105"/>
    </location>
</feature>
<dbReference type="AlphaFoldDB" id="G8C2M2"/>
<dbReference type="InterPro" id="IPR038078">
    <property type="entry name" value="PhoU-like_sf"/>
</dbReference>
<reference evidence="2" key="2">
    <citation type="submission" date="2011-11" db="EMBL/GenBank/DDBJ databases">
        <authorList>
            <person name="Barker E."/>
        </authorList>
    </citation>
    <scope>NUCLEOTIDE SEQUENCE</scope>
    <source>
        <strain evidence="2">Birmingham 1</strain>
    </source>
</reference>
<organism evidence="2">
    <name type="scientific">Candidatus Mycoplasma haematominutum 'Birmingham 1'</name>
    <dbReference type="NCBI Taxonomy" id="1116213"/>
    <lineage>
        <taxon>Bacteria</taxon>
        <taxon>Bacillati</taxon>
        <taxon>Mycoplasmatota</taxon>
        <taxon>Mollicutes</taxon>
        <taxon>Mycoplasmataceae</taxon>
        <taxon>Mycoplasma</taxon>
    </lineage>
</organism>
<sequence length="254" mass="29823">MAVNSQLLEYSIQKCYSDFLGYLHLIKNFVKSSLLFWEGKLTWEEIFQIEEKSNSCYCKALLDIEWHCSKNTPSANDLRFFLALILSAKDLERCGDYLHSISKIVKSDKNRELKKIILGSELWEIILKYFQTIYSLFRDSIGRIRQLAYQELLAEKMTLHSKLSTLSRQLHQELLNNKGLPLLTELSKSSDPVLLQLADVEKLLSLSRMIQLLLVKVDRFLDHSFNVVENFYYIKNQEFKLDYHSLSRESHLTE</sequence>
<evidence type="ECO:0000313" key="2">
    <source>
        <dbReference type="EMBL" id="CCE66570.1"/>
    </source>
</evidence>
<dbReference type="OrthoDB" id="396599at2"/>
<dbReference type="Pfam" id="PF01895">
    <property type="entry name" value="PhoU"/>
    <property type="match status" value="1"/>
</dbReference>
<dbReference type="KEGG" id="mhb:MHM_00520"/>
<dbReference type="RefSeq" id="WP_015511435.1">
    <property type="nucleotide sequence ID" value="NC_021007.1"/>
</dbReference>
<evidence type="ECO:0000259" key="1">
    <source>
        <dbReference type="Pfam" id="PF01895"/>
    </source>
</evidence>
<gene>
    <name evidence="2" type="primary">phoU</name>
    <name evidence="2" type="ORF">MHM_00520</name>
</gene>
<protein>
    <submittedName>
        <fullName evidence="2">Phosphate transport system regulatory protein</fullName>
    </submittedName>
</protein>
<dbReference type="HOGENOM" id="CLU_1092761_0_0_14"/>
<dbReference type="EMBL" id="HE613254">
    <property type="protein sequence ID" value="CCE66570.1"/>
    <property type="molecule type" value="Genomic_DNA"/>
</dbReference>